<dbReference type="Gene3D" id="1.25.10.10">
    <property type="entry name" value="Leucine-rich Repeat Variant"/>
    <property type="match status" value="2"/>
</dbReference>
<dbReference type="RefSeq" id="XP_014485807.1">
    <property type="nucleotide sequence ID" value="XM_014630321.1"/>
</dbReference>
<dbReference type="GO" id="GO:0032053">
    <property type="term" value="P:ciliary basal body organization"/>
    <property type="evidence" value="ECO:0007669"/>
    <property type="project" value="TreeGrafter"/>
</dbReference>
<dbReference type="GeneID" id="106750182"/>
<dbReference type="PANTHER" id="PTHR31691:SF1">
    <property type="entry name" value="ROTATIN"/>
    <property type="match status" value="1"/>
</dbReference>
<protein>
    <submittedName>
        <fullName evidence="4">Rotatin</fullName>
    </submittedName>
</protein>
<keyword evidence="3" id="KW-1185">Reference proteome</keyword>
<reference evidence="4" key="1">
    <citation type="submission" date="2025-08" db="UniProtKB">
        <authorList>
            <consortium name="RefSeq"/>
        </authorList>
    </citation>
    <scope>IDENTIFICATION</scope>
</reference>
<evidence type="ECO:0000256" key="1">
    <source>
        <dbReference type="SAM" id="MobiDB-lite"/>
    </source>
</evidence>
<feature type="region of interest" description="Disordered" evidence="1">
    <location>
        <begin position="1730"/>
        <end position="1755"/>
    </location>
</feature>
<dbReference type="GO" id="GO:0005813">
    <property type="term" value="C:centrosome"/>
    <property type="evidence" value="ECO:0007669"/>
    <property type="project" value="InterPro"/>
</dbReference>
<proteinExistence type="predicted"/>
<dbReference type="GO" id="GO:0005814">
    <property type="term" value="C:centriole"/>
    <property type="evidence" value="ECO:0007669"/>
    <property type="project" value="TreeGrafter"/>
</dbReference>
<dbReference type="CTD" id="36341"/>
<dbReference type="KEGG" id="dqu:106750182"/>
<gene>
    <name evidence="4" type="primary">LOC106750182</name>
</gene>
<name>A0A6P3Y6Z4_DINQU</name>
<dbReference type="InterPro" id="IPR011989">
    <property type="entry name" value="ARM-like"/>
</dbReference>
<accession>A0A6P3Y6Z4</accession>
<dbReference type="GO" id="GO:0036064">
    <property type="term" value="C:ciliary basal body"/>
    <property type="evidence" value="ECO:0007669"/>
    <property type="project" value="InterPro"/>
</dbReference>
<sequence length="2185" mass="247597">MLGAAGITSVHVEKLGHTIDEIRLRALDNIISKYDFGFGCDCDAVKKEIILRLFNWFSFETAPQPEKVLDLLLRLMKTDTKSYLNAFGKLRFQNELHELRRKISSEWHAKLNKIEETVLRLGNSETDESNTYVKDFTASLELERDRYKTRTQNRSKYKNTGYERENYEELSGTYHLPSILDNTIPFDTTLEHESDAPVSKTTEGGIKWLMMPWQPLVTSDKGVLTAVEEALNNNVDTNLILHTCQFITNVMMQDFPAEVFLQRPAIITILHGLLKSSVSVSETKVACVVPTVLKTLRKLTRSLRFRIYYYCEPCVANKKQKLLASKLDGNVYASSEAGDGPDGGVPEANYQAYQSAGTSDRSQSISENIDDSVLQLQQMLLPVYCVESLKLVLSQLSVPVDPSYPLRNVKYVMDLTHELVQLLIICVMPNIWLWNDGTALRINDDLRTLLRLMGELMEYFASCSNVDHLRITYLHLIAVTMRLLSSIVPLELADAVIPDTLKVSITNAVMDAPIYLLHPALHSMSLEYARQFQGANELASVKLFDETKIVTKSVQASISILKGSSERSPSETLRVLYAAKQSLPYHKNLSVVKTAVKFLQDLPRYRLNCEDRALATKLTLYLLANADSDVQRATYVECHALVESILGVEYNREKLSWENLTFLLEPGVLTEIVSHGATSEDCEINEMSRDILVLVLKGRMQMGEAGWLKTLEVLVPVLHLLQCHADTFTPLGQCVTKMFDPDVSNDIQLPFIEVLKGNLRFLYASDGDIREEALCRLIWLLGKEKDSVQKLPRLSSLHGLPLNSLCIFERRNFFKRSEGNYQRSNMLSVLEMLNEPSVDPKIRRSALVQISVMLSDTSLHKLFIDQGGLSLVLDIFSRALVEKDYVNYPDSVIPIIGILKQLAFFECSVRYELSIQIDILFNIIRSLFLFPNNEYVKSDGAQLLCLILYNEYVVKVNGKDTENGVTSHISLPRIVLTNMKLPFACRSHWKTSIHRRSNMSLLHGSDPVALTFIRQYWAWEWNDGADMLWKSFEDADDPEIARKLMILESDFLSLRHSFLQYCCQQQLYNIQNSTTHYNVICALDYLTMYLRFYKAVARDDEKDVDSLPWQQTFERFLSSHPSSKEDCDLFVDVLIFLQLYLNVAKSGKSSWVGNIMKNMTRSLADLFKNLEIDNQDVHQSILKLVRTCSATEKSDDKSNDELKTTWIRFVEFVVSTLCFGDQQHFYNLAYLDWLLTCLTYLIGQCEWKNHRNLLVSLCNTLIELIISFHGAGTVSFMGLSITRNSIICLNHSLHQMQVNFNKSSWIVFWYEEGRSLNWLPMLWQNRDPLVRASAFQLLAGLMSTLHIASQLLNAIAMAPSDLCHTLLQCITNREESCLVREQACIAFCNMLKNSVAFQCEDSLQAQAILIYVEQCNTYHEVSVLCANVYTLTTLDAEQSDCQGNDGKATSVRSVQSGCISLVPRIVSHLYNCQDELQPFSVRDSEITDVDACMQLIATPSLIATACALLNNLIFVGQHEVVAQIYEHSIDKYLFGCLAEIPKDVGSRRSLSHYSDTLEMYINICTVLTNCITHSNQYTAVVLFSADSLYTLFCLLDVDLYQSTEPRLVHLRNRLWTEIYNFVAVLSLTEDQHLEAVQGALELCGADTVMASVCFAIQDSTTDLRMSAIGCLAFLLSQEIQKDPLGRGSVSLRTAMDDSSARWRVLTEDAEDDGILRDVISSVNKLSIRDASVHSKKPNESEKDSRRPDDKAADRREQATIGGELCELLLHLFIAHSYAKSKKSCQQSEDKDLIVGALTNLLCVSQEAKRTALRGNLPETALMILKEQYVKLNLQPFELYKKQAEKKTHPLLHDMNCIFMLLMNFMYGDTRVKESLTKEGLADVVHKLWAWVALDKTVSTSALKLLATFTTKCTLAAQSLTLTTILPGSGLRKTPNTLALIHVVMQVTCKEIDRAGQLFDNHKMHFAFHILRNAVHVHECRVCISKSNLLQFFTKIHPAVTKRARPWPLVETYCLEFLIDFTYYEEGQLCVPKAVDALDVLINLARCSSSSSKVLAVSILRNLSFNMTNRPRLLSSVDFINLLHDIFKNGSPCEVNLAGSMLWSLISNNQKGKLIARSAGFSHSIREALGRFTLVSVDITKQQRELVKVLQYVLTILSPAEAKNSETLNIYIYIYIFVRRRSFATE</sequence>
<evidence type="ECO:0000313" key="4">
    <source>
        <dbReference type="RefSeq" id="XP_014485807.1"/>
    </source>
</evidence>
<dbReference type="OrthoDB" id="428850at2759"/>
<dbReference type="PANTHER" id="PTHR31691">
    <property type="entry name" value="ROTATIN"/>
    <property type="match status" value="1"/>
</dbReference>
<feature type="domain" description="Rotatin N-terminal" evidence="2">
    <location>
        <begin position="21"/>
        <end position="117"/>
    </location>
</feature>
<dbReference type="Pfam" id="PF14726">
    <property type="entry name" value="RTTN_N"/>
    <property type="match status" value="1"/>
</dbReference>
<organism evidence="3 4">
    <name type="scientific">Dinoponera quadriceps</name>
    <name type="common">South American ant</name>
    <dbReference type="NCBI Taxonomy" id="609295"/>
    <lineage>
        <taxon>Eukaryota</taxon>
        <taxon>Metazoa</taxon>
        <taxon>Ecdysozoa</taxon>
        <taxon>Arthropoda</taxon>
        <taxon>Hexapoda</taxon>
        <taxon>Insecta</taxon>
        <taxon>Pterygota</taxon>
        <taxon>Neoptera</taxon>
        <taxon>Endopterygota</taxon>
        <taxon>Hymenoptera</taxon>
        <taxon>Apocrita</taxon>
        <taxon>Aculeata</taxon>
        <taxon>Formicoidea</taxon>
        <taxon>Formicidae</taxon>
        <taxon>Ponerinae</taxon>
        <taxon>Ponerini</taxon>
        <taxon>Dinoponera</taxon>
    </lineage>
</organism>
<dbReference type="Proteomes" id="UP000515204">
    <property type="component" value="Unplaced"/>
</dbReference>
<evidence type="ECO:0000313" key="3">
    <source>
        <dbReference type="Proteomes" id="UP000515204"/>
    </source>
</evidence>
<dbReference type="InterPro" id="IPR030791">
    <property type="entry name" value="Rotatin"/>
</dbReference>
<evidence type="ECO:0000259" key="2">
    <source>
        <dbReference type="Pfam" id="PF14726"/>
    </source>
</evidence>
<dbReference type="GO" id="GO:0007099">
    <property type="term" value="P:centriole replication"/>
    <property type="evidence" value="ECO:0007669"/>
    <property type="project" value="TreeGrafter"/>
</dbReference>
<dbReference type="InterPro" id="IPR016024">
    <property type="entry name" value="ARM-type_fold"/>
</dbReference>
<dbReference type="InterPro" id="IPR029249">
    <property type="entry name" value="Rotatin_N"/>
</dbReference>
<dbReference type="GO" id="GO:0010457">
    <property type="term" value="P:centriole-centriole cohesion"/>
    <property type="evidence" value="ECO:0007669"/>
    <property type="project" value="TreeGrafter"/>
</dbReference>
<dbReference type="SUPFAM" id="SSF48371">
    <property type="entry name" value="ARM repeat"/>
    <property type="match status" value="3"/>
</dbReference>